<dbReference type="PANTHER" id="PTHR46599:SF3">
    <property type="entry name" value="PIGGYBAC TRANSPOSABLE ELEMENT-DERIVED PROTEIN 4"/>
    <property type="match status" value="1"/>
</dbReference>
<dbReference type="PANTHER" id="PTHR46599">
    <property type="entry name" value="PIGGYBAC TRANSPOSABLE ELEMENT-DERIVED PROTEIN 4"/>
    <property type="match status" value="1"/>
</dbReference>
<evidence type="ECO:0000313" key="3">
    <source>
        <dbReference type="Proteomes" id="UP001162156"/>
    </source>
</evidence>
<dbReference type="Pfam" id="PF13843">
    <property type="entry name" value="DDE_Tnp_1_7"/>
    <property type="match status" value="1"/>
</dbReference>
<comment type="caution">
    <text evidence="2">The sequence shown here is derived from an EMBL/GenBank/DDBJ whole genome shotgun (WGS) entry which is preliminary data.</text>
</comment>
<accession>A0AAV8WXZ9</accession>
<feature type="domain" description="PiggyBac transposable element-derived protein" evidence="1">
    <location>
        <begin position="3"/>
        <end position="108"/>
    </location>
</feature>
<evidence type="ECO:0000259" key="1">
    <source>
        <dbReference type="Pfam" id="PF13843"/>
    </source>
</evidence>
<evidence type="ECO:0000313" key="2">
    <source>
        <dbReference type="EMBL" id="KAJ8931132.1"/>
    </source>
</evidence>
<dbReference type="AlphaFoldDB" id="A0AAV8WXZ9"/>
<protein>
    <recommendedName>
        <fullName evidence="1">PiggyBac transposable element-derived protein domain-containing protein</fullName>
    </recommendedName>
</protein>
<reference evidence="2" key="1">
    <citation type="journal article" date="2023" name="Insect Mol. Biol.">
        <title>Genome sequencing provides insights into the evolution of gene families encoding plant cell wall-degrading enzymes in longhorned beetles.</title>
        <authorList>
            <person name="Shin N.R."/>
            <person name="Okamura Y."/>
            <person name="Kirsch R."/>
            <person name="Pauchet Y."/>
        </authorList>
    </citation>
    <scope>NUCLEOTIDE SEQUENCE</scope>
    <source>
        <strain evidence="2">RBIC_L_NR</strain>
    </source>
</reference>
<dbReference type="EMBL" id="JANEYF010004462">
    <property type="protein sequence ID" value="KAJ8931132.1"/>
    <property type="molecule type" value="Genomic_DNA"/>
</dbReference>
<keyword evidence="3" id="KW-1185">Reference proteome</keyword>
<dbReference type="InterPro" id="IPR029526">
    <property type="entry name" value="PGBD"/>
</dbReference>
<organism evidence="2 3">
    <name type="scientific">Rhamnusium bicolor</name>
    <dbReference type="NCBI Taxonomy" id="1586634"/>
    <lineage>
        <taxon>Eukaryota</taxon>
        <taxon>Metazoa</taxon>
        <taxon>Ecdysozoa</taxon>
        <taxon>Arthropoda</taxon>
        <taxon>Hexapoda</taxon>
        <taxon>Insecta</taxon>
        <taxon>Pterygota</taxon>
        <taxon>Neoptera</taxon>
        <taxon>Endopterygota</taxon>
        <taxon>Coleoptera</taxon>
        <taxon>Polyphaga</taxon>
        <taxon>Cucujiformia</taxon>
        <taxon>Chrysomeloidea</taxon>
        <taxon>Cerambycidae</taxon>
        <taxon>Lepturinae</taxon>
        <taxon>Rhagiini</taxon>
        <taxon>Rhamnusium</taxon>
    </lineage>
</organism>
<gene>
    <name evidence="2" type="ORF">NQ314_016013</name>
</gene>
<dbReference type="Proteomes" id="UP001162156">
    <property type="component" value="Unassembled WGS sequence"/>
</dbReference>
<sequence>MRRLGWKQYILSKQKRFGIKLFALCENSSGYMFNFTIYTGAGTDYGTKYCKEPITSRIVLSLIGPLLDKGYRLFLDNYYTSIDLIDKLVKRRTDCVVTMRINRKGIPKT</sequence>
<name>A0AAV8WXZ9_9CUCU</name>
<proteinExistence type="predicted"/>